<evidence type="ECO:0000256" key="1">
    <source>
        <dbReference type="SAM" id="MobiDB-lite"/>
    </source>
</evidence>
<accession>A0AAC8QI24</accession>
<dbReference type="Proteomes" id="UP000035579">
    <property type="component" value="Chromosome"/>
</dbReference>
<reference evidence="2 3" key="1">
    <citation type="submission" date="2015-05" db="EMBL/GenBank/DDBJ databases">
        <title>Genome assembly of Archangium gephyra DSM 2261.</title>
        <authorList>
            <person name="Sharma G."/>
            <person name="Subramanian S."/>
        </authorList>
    </citation>
    <scope>NUCLEOTIDE SEQUENCE [LARGE SCALE GENOMIC DNA]</scope>
    <source>
        <strain evidence="2 3">DSM 2261</strain>
    </source>
</reference>
<feature type="compositionally biased region" description="Basic residues" evidence="1">
    <location>
        <begin position="1"/>
        <end position="13"/>
    </location>
</feature>
<dbReference type="KEGG" id="age:AA314_09718"/>
<name>A0AAC8QI24_9BACT</name>
<sequence length="40" mass="4714">MGRDRRRRRRRRREGLSHGCRRVPVSQGPSNPGPSEERDT</sequence>
<evidence type="ECO:0000313" key="2">
    <source>
        <dbReference type="EMBL" id="AKJ08092.1"/>
    </source>
</evidence>
<organism evidence="2 3">
    <name type="scientific">Archangium gephyra</name>
    <dbReference type="NCBI Taxonomy" id="48"/>
    <lineage>
        <taxon>Bacteria</taxon>
        <taxon>Pseudomonadati</taxon>
        <taxon>Myxococcota</taxon>
        <taxon>Myxococcia</taxon>
        <taxon>Myxococcales</taxon>
        <taxon>Cystobacterineae</taxon>
        <taxon>Archangiaceae</taxon>
        <taxon>Archangium</taxon>
    </lineage>
</organism>
<dbReference type="AlphaFoldDB" id="A0AAC8QI24"/>
<dbReference type="EMBL" id="CP011509">
    <property type="protein sequence ID" value="AKJ08092.1"/>
    <property type="molecule type" value="Genomic_DNA"/>
</dbReference>
<protein>
    <submittedName>
        <fullName evidence="2">Uncharacterized protein</fullName>
    </submittedName>
</protein>
<evidence type="ECO:0000313" key="3">
    <source>
        <dbReference type="Proteomes" id="UP000035579"/>
    </source>
</evidence>
<feature type="region of interest" description="Disordered" evidence="1">
    <location>
        <begin position="1"/>
        <end position="40"/>
    </location>
</feature>
<gene>
    <name evidence="2" type="ORF">AA314_09718</name>
</gene>
<proteinExistence type="predicted"/>